<sequence>MLVFNCTEAASDFFSRVHKGKKITPVQRPPSTTIDDDQAGDSSELSQWLVHAITVQRKHVLLAIHLQTRYCMIFADMKKADVDGFVQAFTQRWMNNILNHAMRSGVLEWVEYPSMLERFTELNREFSFYRRSDRSAQGHLNEIVWMFKEDVADAGCLPPDEAAASRYDTRTNHFLRSRRLKDYFYPNEEMLIHWLQKFCGVSEVRAHEAGELSRQLNRERSDQEWALSQS</sequence>
<reference evidence="2 3" key="1">
    <citation type="submission" date="2019-09" db="EMBL/GenBank/DDBJ databases">
        <authorList>
            <person name="Chandra G."/>
            <person name="Truman W A."/>
        </authorList>
    </citation>
    <scope>NUCLEOTIDE SEQUENCE [LARGE SCALE GENOMIC DNA]</scope>
    <source>
        <strain evidence="2">PS691</strain>
    </source>
</reference>
<dbReference type="InterPro" id="IPR053864">
    <property type="entry name" value="DUF6933"/>
</dbReference>
<evidence type="ECO:0000313" key="3">
    <source>
        <dbReference type="Proteomes" id="UP000337909"/>
    </source>
</evidence>
<accession>A0A5E7F2A7</accession>
<evidence type="ECO:0000259" key="1">
    <source>
        <dbReference type="Pfam" id="PF22016"/>
    </source>
</evidence>
<proteinExistence type="predicted"/>
<dbReference type="EMBL" id="CABVHQ010000078">
    <property type="protein sequence ID" value="VVO33415.1"/>
    <property type="molecule type" value="Genomic_DNA"/>
</dbReference>
<gene>
    <name evidence="2" type="ORF">PS691_05127</name>
</gene>
<organism evidence="2 3">
    <name type="scientific">Pseudomonas fluorescens</name>
    <dbReference type="NCBI Taxonomy" id="294"/>
    <lineage>
        <taxon>Bacteria</taxon>
        <taxon>Pseudomonadati</taxon>
        <taxon>Pseudomonadota</taxon>
        <taxon>Gammaproteobacteria</taxon>
        <taxon>Pseudomonadales</taxon>
        <taxon>Pseudomonadaceae</taxon>
        <taxon>Pseudomonas</taxon>
    </lineage>
</organism>
<dbReference type="Pfam" id="PF22016">
    <property type="entry name" value="DUF6933"/>
    <property type="match status" value="1"/>
</dbReference>
<feature type="domain" description="DUF6933" evidence="1">
    <location>
        <begin position="23"/>
        <end position="189"/>
    </location>
</feature>
<protein>
    <recommendedName>
        <fullName evidence="1">DUF6933 domain-containing protein</fullName>
    </recommendedName>
</protein>
<evidence type="ECO:0000313" key="2">
    <source>
        <dbReference type="EMBL" id="VVO33415.1"/>
    </source>
</evidence>
<dbReference type="RefSeq" id="WP_150644938.1">
    <property type="nucleotide sequence ID" value="NZ_CABVHQ010000078.1"/>
</dbReference>
<dbReference type="AlphaFoldDB" id="A0A5E7F2A7"/>
<dbReference type="OrthoDB" id="6947307at2"/>
<dbReference type="Proteomes" id="UP000337909">
    <property type="component" value="Unassembled WGS sequence"/>
</dbReference>
<name>A0A5E7F2A7_PSEFL</name>